<keyword evidence="1" id="KW-0472">Membrane</keyword>
<protein>
    <submittedName>
        <fullName evidence="2">Cytosine permease</fullName>
    </submittedName>
</protein>
<evidence type="ECO:0000256" key="1">
    <source>
        <dbReference type="SAM" id="Phobius"/>
    </source>
</evidence>
<evidence type="ECO:0000313" key="2">
    <source>
        <dbReference type="EMBL" id="MEI7066066.1"/>
    </source>
</evidence>
<feature type="non-terminal residue" evidence="2">
    <location>
        <position position="1"/>
    </location>
</feature>
<dbReference type="PANTHER" id="PTHR30569:SF0">
    <property type="entry name" value="CYTOSINE PERMEASE"/>
    <property type="match status" value="1"/>
</dbReference>
<dbReference type="InterPro" id="IPR030191">
    <property type="entry name" value="CodB"/>
</dbReference>
<feature type="transmembrane region" description="Helical" evidence="1">
    <location>
        <begin position="91"/>
        <end position="114"/>
    </location>
</feature>
<gene>
    <name evidence="2" type="ORF">WCU84_20845</name>
</gene>
<dbReference type="Proteomes" id="UP001359469">
    <property type="component" value="Unassembled WGS sequence"/>
</dbReference>
<comment type="caution">
    <text evidence="2">The sequence shown here is derived from an EMBL/GenBank/DDBJ whole genome shotgun (WGS) entry which is preliminary data.</text>
</comment>
<keyword evidence="1" id="KW-1133">Transmembrane helix</keyword>
<keyword evidence="1" id="KW-0812">Transmembrane</keyword>
<proteinExistence type="predicted"/>
<keyword evidence="3" id="KW-1185">Reference proteome</keyword>
<feature type="non-terminal residue" evidence="2">
    <location>
        <position position="124"/>
    </location>
</feature>
<reference evidence="2 3" key="1">
    <citation type="submission" date="2024-03" db="EMBL/GenBank/DDBJ databases">
        <title>Analysis of soft rot Pectobacteriaceae population diversity in US potato growing regions between 2016 and 2022.</title>
        <authorList>
            <person name="Ma X."/>
            <person name="Zhang X."/>
            <person name="Stodghill P."/>
            <person name="Rioux R."/>
            <person name="Babler B."/>
            <person name="Shrestha S."/>
            <person name="Babler B."/>
            <person name="Rivedal H."/>
            <person name="Frost K."/>
            <person name="Hao J."/>
            <person name="Secor G."/>
            <person name="Swingle B."/>
        </authorList>
    </citation>
    <scope>NUCLEOTIDE SEQUENCE [LARGE SCALE GENOMIC DNA]</scope>
    <source>
        <strain evidence="2 3">SR64</strain>
    </source>
</reference>
<dbReference type="PANTHER" id="PTHR30569">
    <property type="entry name" value="CYTOSINE TRANSPORTER CODB"/>
    <property type="match status" value="1"/>
</dbReference>
<organism evidence="2 3">
    <name type="scientific">Dickeya chrysanthemi</name>
    <name type="common">Pectobacterium chrysanthemi</name>
    <name type="synonym">Erwinia chrysanthemi</name>
    <dbReference type="NCBI Taxonomy" id="556"/>
    <lineage>
        <taxon>Bacteria</taxon>
        <taxon>Pseudomonadati</taxon>
        <taxon>Pseudomonadota</taxon>
        <taxon>Gammaproteobacteria</taxon>
        <taxon>Enterobacterales</taxon>
        <taxon>Pectobacteriaceae</taxon>
        <taxon>Dickeya</taxon>
    </lineage>
</organism>
<name>A0ABU8JSL6_DICCH</name>
<dbReference type="EMBL" id="JBBBOO010000052">
    <property type="protein sequence ID" value="MEI7066066.1"/>
    <property type="molecule type" value="Genomic_DNA"/>
</dbReference>
<dbReference type="Gene3D" id="1.10.4160.10">
    <property type="entry name" value="Hydantoin permease"/>
    <property type="match status" value="1"/>
</dbReference>
<feature type="transmembrane region" description="Helical" evidence="1">
    <location>
        <begin position="23"/>
        <end position="45"/>
    </location>
</feature>
<evidence type="ECO:0000313" key="3">
    <source>
        <dbReference type="Proteomes" id="UP001359469"/>
    </source>
</evidence>
<sequence>FSGCALTLLVTFGFSALRYTARIAVPLFIMVVGYISTMTLTGHNITDLLQTGGAGDAISVSAGATMVVGGCIVASLITPDMTRYSRRGRHVFWITILSIIVGEFIVNGLAILIARAFNTADIVT</sequence>
<accession>A0ABU8JSL6</accession>
<feature type="transmembrane region" description="Helical" evidence="1">
    <location>
        <begin position="57"/>
        <end position="79"/>
    </location>
</feature>